<comment type="caution">
    <text evidence="1">The sequence shown here is derived from an EMBL/GenBank/DDBJ whole genome shotgun (WGS) entry which is preliminary data.</text>
</comment>
<evidence type="ECO:0000313" key="2">
    <source>
        <dbReference type="Proteomes" id="UP000048965"/>
    </source>
</evidence>
<accession>A0A0P4RIL4</accession>
<dbReference type="Gene3D" id="2.160.20.80">
    <property type="entry name" value="E3 ubiquitin-protein ligase SopA"/>
    <property type="match status" value="3"/>
</dbReference>
<organism evidence="1 2">
    <name type="scientific">Streptomyces lydicamycinicus</name>
    <dbReference type="NCBI Taxonomy" id="1546107"/>
    <lineage>
        <taxon>Bacteria</taxon>
        <taxon>Bacillati</taxon>
        <taxon>Actinomycetota</taxon>
        <taxon>Actinomycetes</taxon>
        <taxon>Kitasatosporales</taxon>
        <taxon>Streptomycetaceae</taxon>
        <taxon>Streptomyces</taxon>
    </lineage>
</organism>
<dbReference type="PANTHER" id="PTHR14136">
    <property type="entry name" value="BTB_POZ DOMAIN-CONTAINING PROTEIN KCTD9"/>
    <property type="match status" value="1"/>
</dbReference>
<dbReference type="InterPro" id="IPR001646">
    <property type="entry name" value="5peptide_repeat"/>
</dbReference>
<dbReference type="Proteomes" id="UP000048965">
    <property type="component" value="Unassembled WGS sequence"/>
</dbReference>
<reference evidence="1 2" key="2">
    <citation type="journal article" date="2015" name="Stand. Genomic Sci.">
        <title>Draft genome sequence of marine-derived Streptomyces sp. TP-A0598, a producer of anti-MRSA antibiotic lydicamycins.</title>
        <authorList>
            <person name="Komaki H."/>
            <person name="Ichikawa N."/>
            <person name="Hosoyama A."/>
            <person name="Fujita N."/>
            <person name="Igarashi Y."/>
        </authorList>
    </citation>
    <scope>NUCLEOTIDE SEQUENCE [LARGE SCALE GENOMIC DNA]</scope>
    <source>
        <strain evidence="1 2">NBRC 110027</strain>
    </source>
</reference>
<dbReference type="SUPFAM" id="SSF141571">
    <property type="entry name" value="Pentapeptide repeat-like"/>
    <property type="match status" value="3"/>
</dbReference>
<evidence type="ECO:0000313" key="1">
    <source>
        <dbReference type="EMBL" id="GAO12866.1"/>
    </source>
</evidence>
<dbReference type="Pfam" id="PF00805">
    <property type="entry name" value="Pentapeptide"/>
    <property type="match status" value="5"/>
</dbReference>
<proteinExistence type="predicted"/>
<dbReference type="OrthoDB" id="3571820at2"/>
<dbReference type="RefSeq" id="WP_052719144.1">
    <property type="nucleotide sequence ID" value="NZ_BBNO01000013.1"/>
</dbReference>
<dbReference type="EMBL" id="BBNO01000013">
    <property type="protein sequence ID" value="GAO12866.1"/>
    <property type="molecule type" value="Genomic_DNA"/>
</dbReference>
<reference evidence="2" key="1">
    <citation type="submission" date="2014-09" db="EMBL/GenBank/DDBJ databases">
        <title>Whole genome shotgun sequence of Streptomyces sp. NBRC 110027.</title>
        <authorList>
            <person name="Komaki H."/>
            <person name="Ichikawa N."/>
            <person name="Katano-Makiyama Y."/>
            <person name="Hosoyama A."/>
            <person name="Hashimoto M."/>
            <person name="Uohara A."/>
            <person name="Kitahashi Y."/>
            <person name="Ohji S."/>
            <person name="Kimura A."/>
            <person name="Yamazoe A."/>
            <person name="Igarashi Y."/>
            <person name="Fujita N."/>
        </authorList>
    </citation>
    <scope>NUCLEOTIDE SEQUENCE [LARGE SCALE GENOMIC DNA]</scope>
    <source>
        <strain evidence="2">NBRC 110027</strain>
    </source>
</reference>
<evidence type="ECO:0008006" key="3">
    <source>
        <dbReference type="Google" id="ProtNLM"/>
    </source>
</evidence>
<dbReference type="AlphaFoldDB" id="A0A0P4RIL4"/>
<keyword evidence="2" id="KW-1185">Reference proteome</keyword>
<gene>
    <name evidence="1" type="ORF">TPA0598_13_00500</name>
</gene>
<protein>
    <recommendedName>
        <fullName evidence="3">Pentapeptide repeat-containing protein</fullName>
    </recommendedName>
</protein>
<dbReference type="PANTHER" id="PTHR14136:SF17">
    <property type="entry name" value="BTB_POZ DOMAIN-CONTAINING PROTEIN KCTD9"/>
    <property type="match status" value="1"/>
</dbReference>
<sequence length="769" mass="79787">MTGPGQFAGKLLFASTGSDSAVYLTVFEVKGSGGKRIRVPGMAAKQATSAERTTLYRGGDGDTRIQLAGRWWIRADEGTGWLMLTEDGHDAAAFVLSGPVTGTTWKVRTAEEGTQAVTYSVDPLAPLLTTTDDAPGVFAPQIVTAGLQEIQRTKSAAEADLRQVFLGGADLSGVDLGKADLTSSDLTGANLSSATLSHATLASTTLTGTRCDGTLLDDADLTGAMLEAVSWPTLRSAARVILAQSHARGAALGSAAGSGPGPAPGGRHLLDCTGANLSGADLRSATLASCDLTGAHLSGTLISNARFAGSVLDKADLSEVVAVGADLSKASLRDVNGPGANLTHADLSGADLSNAQLGAKAFLFTLDSVTAQQLDDAKYAPDAVVTAFAKHGITISPHDEVVCVLKGARWRIENYTLRLHDGGSGIDVLTDQVRPAVLRGAVCEGTQATAANLAGADLHGIRWFGTGATVDHVDFDGAVLTGGYLQGIRLTQSYLSGTDLSDCVLIQAQLPGCHATPGDGQRPFSLAGALLHGADFRDTTLRSALLVDAAVATSRGVPLFTLPETAQACLDAGDLHALADAFTKVGQPLGDDADTRKVQARLLDNSKDPNQAAPRIYRVTILPTELRVFDDSTARFLFKLPAADAKYLNAPIAGSELIAAFRQQNHTLAAGAPISAENYWEINTGTVAVQPRQAAYPTMRVFTGSGGLPVYGCVLVRLRDHPQQPEVAFAATVALDTALDADSIGPSGYARSQVDAGLLTWEEFLTPPA</sequence>
<dbReference type="InterPro" id="IPR051082">
    <property type="entry name" value="Pentapeptide-BTB/POZ_domain"/>
</dbReference>
<name>A0A0P4RIL4_9ACTN</name>